<reference evidence="2 3" key="1">
    <citation type="journal article" date="2014" name="Nat. Commun.">
        <title>Klebsormidium flaccidum genome reveals primary factors for plant terrestrial adaptation.</title>
        <authorList>
            <person name="Hori K."/>
            <person name="Maruyama F."/>
            <person name="Fujisawa T."/>
            <person name="Togashi T."/>
            <person name="Yamamoto N."/>
            <person name="Seo M."/>
            <person name="Sato S."/>
            <person name="Yamada T."/>
            <person name="Mori H."/>
            <person name="Tajima N."/>
            <person name="Moriyama T."/>
            <person name="Ikeuchi M."/>
            <person name="Watanabe M."/>
            <person name="Wada H."/>
            <person name="Kobayashi K."/>
            <person name="Saito M."/>
            <person name="Masuda T."/>
            <person name="Sasaki-Sekimoto Y."/>
            <person name="Mashiguchi K."/>
            <person name="Awai K."/>
            <person name="Shimojima M."/>
            <person name="Masuda S."/>
            <person name="Iwai M."/>
            <person name="Nobusawa T."/>
            <person name="Narise T."/>
            <person name="Kondo S."/>
            <person name="Saito H."/>
            <person name="Sato R."/>
            <person name="Murakawa M."/>
            <person name="Ihara Y."/>
            <person name="Oshima-Yamada Y."/>
            <person name="Ohtaka K."/>
            <person name="Satoh M."/>
            <person name="Sonobe K."/>
            <person name="Ishii M."/>
            <person name="Ohtani R."/>
            <person name="Kanamori-Sato M."/>
            <person name="Honoki R."/>
            <person name="Miyazaki D."/>
            <person name="Mochizuki H."/>
            <person name="Umetsu J."/>
            <person name="Higashi K."/>
            <person name="Shibata D."/>
            <person name="Kamiya Y."/>
            <person name="Sato N."/>
            <person name="Nakamura Y."/>
            <person name="Tabata S."/>
            <person name="Ida S."/>
            <person name="Kurokawa K."/>
            <person name="Ohta H."/>
        </authorList>
    </citation>
    <scope>NUCLEOTIDE SEQUENCE [LARGE SCALE GENOMIC DNA]</scope>
    <source>
        <strain evidence="2 3">NIES-2285</strain>
    </source>
</reference>
<feature type="region of interest" description="Disordered" evidence="1">
    <location>
        <begin position="1"/>
        <end position="24"/>
    </location>
</feature>
<keyword evidence="3" id="KW-1185">Reference proteome</keyword>
<name>A0A1Y1I983_KLENI</name>
<evidence type="ECO:0000313" key="2">
    <source>
        <dbReference type="EMBL" id="GAQ85267.1"/>
    </source>
</evidence>
<accession>A0A1Y1I983</accession>
<organism evidence="2 3">
    <name type="scientific">Klebsormidium nitens</name>
    <name type="common">Green alga</name>
    <name type="synonym">Ulothrix nitens</name>
    <dbReference type="NCBI Taxonomy" id="105231"/>
    <lineage>
        <taxon>Eukaryota</taxon>
        <taxon>Viridiplantae</taxon>
        <taxon>Streptophyta</taxon>
        <taxon>Klebsormidiophyceae</taxon>
        <taxon>Klebsormidiales</taxon>
        <taxon>Klebsormidiaceae</taxon>
        <taxon>Klebsormidium</taxon>
    </lineage>
</organism>
<feature type="compositionally biased region" description="Basic and acidic residues" evidence="1">
    <location>
        <begin position="7"/>
        <end position="22"/>
    </location>
</feature>
<dbReference type="AlphaFoldDB" id="A0A1Y1I983"/>
<evidence type="ECO:0000313" key="3">
    <source>
        <dbReference type="Proteomes" id="UP000054558"/>
    </source>
</evidence>
<dbReference type="EMBL" id="DF237175">
    <property type="protein sequence ID" value="GAQ85267.1"/>
    <property type="molecule type" value="Genomic_DNA"/>
</dbReference>
<sequence length="106" mass="12227">MGSPDLRSSEHQKHHDGIREEEATTVTTKVCSDCQREKSLRNFTRLISSPDGHHFLCRACNAEWIARCKGQTYKHLGLSRMESLERSKTCNRSDLMRTDTYGRPED</sequence>
<proteinExistence type="predicted"/>
<protein>
    <submittedName>
        <fullName evidence="2">Uncharacterized protein</fullName>
    </submittedName>
</protein>
<dbReference type="Proteomes" id="UP000054558">
    <property type="component" value="Unassembled WGS sequence"/>
</dbReference>
<gene>
    <name evidence="2" type="ORF">KFL_002260230</name>
</gene>
<evidence type="ECO:0000256" key="1">
    <source>
        <dbReference type="SAM" id="MobiDB-lite"/>
    </source>
</evidence>